<sequence length="37" mass="3950">MSGIKIVPSESFLSIIPKAESPLKAISPVPTCSMYKV</sequence>
<dbReference type="Proteomes" id="UP000008988">
    <property type="component" value="Unassembled WGS sequence"/>
</dbReference>
<reference evidence="1 2" key="1">
    <citation type="journal article" date="2008" name="FEMS Yeast Res.">
        <title>Comparative genome analysis of a Saccharomyces cerevisiae wine strain.</title>
        <authorList>
            <person name="Borneman A.R."/>
            <person name="Forgan A.H."/>
            <person name="Pretorius I.S."/>
            <person name="Chambers P.J."/>
        </authorList>
    </citation>
    <scope>NUCLEOTIDE SEQUENCE [LARGE SCALE GENOMIC DNA]</scope>
    <source>
        <strain evidence="1 2">AWRI1631</strain>
    </source>
</reference>
<organism evidence="1 2">
    <name type="scientific">Saccharomyces cerevisiae (strain AWRI1631)</name>
    <name type="common">Baker's yeast</name>
    <dbReference type="NCBI Taxonomy" id="545124"/>
    <lineage>
        <taxon>Eukaryota</taxon>
        <taxon>Fungi</taxon>
        <taxon>Dikarya</taxon>
        <taxon>Ascomycota</taxon>
        <taxon>Saccharomycotina</taxon>
        <taxon>Saccharomycetes</taxon>
        <taxon>Saccharomycetales</taxon>
        <taxon>Saccharomycetaceae</taxon>
        <taxon>Saccharomyces</taxon>
    </lineage>
</organism>
<proteinExistence type="predicted"/>
<gene>
    <name evidence="1" type="ORF">AWRI1631_130260</name>
</gene>
<evidence type="ECO:0000313" key="2">
    <source>
        <dbReference type="Proteomes" id="UP000008988"/>
    </source>
</evidence>
<name>B5VP23_YEAS6</name>
<comment type="caution">
    <text evidence="1">The sequence shown here is derived from an EMBL/GenBank/DDBJ whole genome shotgun (WGS) entry which is preliminary data.</text>
</comment>
<dbReference type="EMBL" id="ABSV01001749">
    <property type="protein sequence ID" value="EDZ70319.1"/>
    <property type="molecule type" value="Genomic_DNA"/>
</dbReference>
<dbReference type="AlphaFoldDB" id="B5VP23"/>
<evidence type="ECO:0000313" key="1">
    <source>
        <dbReference type="EMBL" id="EDZ70319.1"/>
    </source>
</evidence>
<accession>B5VP23</accession>
<protein>
    <submittedName>
        <fullName evidence="1">Uncharacterized protein</fullName>
    </submittedName>
</protein>